<accession>A0A7I7LHN0</accession>
<feature type="compositionally biased region" description="Basic and acidic residues" evidence="1">
    <location>
        <begin position="75"/>
        <end position="112"/>
    </location>
</feature>
<organism evidence="2 3">
    <name type="scientific">Mycobacterium shottsii</name>
    <dbReference type="NCBI Taxonomy" id="133549"/>
    <lineage>
        <taxon>Bacteria</taxon>
        <taxon>Bacillati</taxon>
        <taxon>Actinomycetota</taxon>
        <taxon>Actinomycetes</taxon>
        <taxon>Mycobacteriales</taxon>
        <taxon>Mycobacteriaceae</taxon>
        <taxon>Mycobacterium</taxon>
        <taxon>Mycobacterium ulcerans group</taxon>
    </lineage>
</organism>
<name>A0A7I7LHN0_9MYCO</name>
<dbReference type="Proteomes" id="UP000467164">
    <property type="component" value="Chromosome"/>
</dbReference>
<feature type="region of interest" description="Disordered" evidence="1">
    <location>
        <begin position="1"/>
        <end position="122"/>
    </location>
</feature>
<proteinExistence type="predicted"/>
<evidence type="ECO:0000313" key="3">
    <source>
        <dbReference type="Proteomes" id="UP000467164"/>
    </source>
</evidence>
<sequence length="122" mass="13412">MLKEHDAQHIGSRFRSAVGTGEDVDEVERLEGVNDRDDNDERHCATNQRDRDGHELPDLARAIDFGGLVNGLGDALHRGQQDDGGERDTSPHADQTQRDHGPSGFDQPRDGTDSDPAEDDVE</sequence>
<evidence type="ECO:0000256" key="1">
    <source>
        <dbReference type="SAM" id="MobiDB-lite"/>
    </source>
</evidence>
<protein>
    <submittedName>
        <fullName evidence="2">Uncharacterized protein</fullName>
    </submittedName>
</protein>
<evidence type="ECO:0000313" key="2">
    <source>
        <dbReference type="EMBL" id="BBX59097.1"/>
    </source>
</evidence>
<dbReference type="EMBL" id="AP022572">
    <property type="protein sequence ID" value="BBX59097.1"/>
    <property type="molecule type" value="Genomic_DNA"/>
</dbReference>
<dbReference type="KEGG" id="msho:MSHO_44420"/>
<feature type="compositionally biased region" description="Basic and acidic residues" evidence="1">
    <location>
        <begin position="27"/>
        <end position="58"/>
    </location>
</feature>
<gene>
    <name evidence="2" type="ORF">MSHO_44420</name>
</gene>
<reference evidence="2 3" key="1">
    <citation type="journal article" date="2019" name="Emerg. Microbes Infect.">
        <title>Comprehensive subspecies identification of 175 nontuberculous mycobacteria species based on 7547 genomic profiles.</title>
        <authorList>
            <person name="Matsumoto Y."/>
            <person name="Kinjo T."/>
            <person name="Motooka D."/>
            <person name="Nabeya D."/>
            <person name="Jung N."/>
            <person name="Uechi K."/>
            <person name="Horii T."/>
            <person name="Iida T."/>
            <person name="Fujita J."/>
            <person name="Nakamura S."/>
        </authorList>
    </citation>
    <scope>NUCLEOTIDE SEQUENCE [LARGE SCALE GENOMIC DNA]</scope>
    <source>
        <strain evidence="2 3">JCM 12657</strain>
    </source>
</reference>
<feature type="compositionally biased region" description="Acidic residues" evidence="1">
    <location>
        <begin position="113"/>
        <end position="122"/>
    </location>
</feature>
<keyword evidence="3" id="KW-1185">Reference proteome</keyword>
<dbReference type="AlphaFoldDB" id="A0A7I7LHN0"/>